<feature type="region of interest" description="Disordered" evidence="8">
    <location>
        <begin position="610"/>
        <end position="660"/>
    </location>
</feature>
<reference evidence="10 11" key="1">
    <citation type="submission" date="2018-08" db="EMBL/GenBank/DDBJ databases">
        <authorList>
            <person name="Laetsch R D."/>
            <person name="Stevens L."/>
            <person name="Kumar S."/>
            <person name="Blaxter L. M."/>
        </authorList>
    </citation>
    <scope>NUCLEOTIDE SEQUENCE [LARGE SCALE GENOMIC DNA]</scope>
</reference>
<dbReference type="GO" id="GO:0071011">
    <property type="term" value="C:precatalytic spliceosome"/>
    <property type="evidence" value="ECO:0007669"/>
    <property type="project" value="TreeGrafter"/>
</dbReference>
<dbReference type="InterPro" id="IPR035979">
    <property type="entry name" value="RBD_domain_sf"/>
</dbReference>
<dbReference type="SUPFAM" id="SSF54928">
    <property type="entry name" value="RNA-binding domain, RBD"/>
    <property type="match status" value="3"/>
</dbReference>
<comment type="subcellular location">
    <subcellularLocation>
        <location evidence="1">Nucleus</location>
    </subcellularLocation>
</comment>
<dbReference type="GO" id="GO:0006376">
    <property type="term" value="P:mRNA splice site recognition"/>
    <property type="evidence" value="ECO:0007669"/>
    <property type="project" value="TreeGrafter"/>
</dbReference>
<dbReference type="InterPro" id="IPR012677">
    <property type="entry name" value="Nucleotide-bd_a/b_plait_sf"/>
</dbReference>
<dbReference type="GO" id="GO:0000381">
    <property type="term" value="P:regulation of alternative mRNA splicing, via spliceosome"/>
    <property type="evidence" value="ECO:0007669"/>
    <property type="project" value="InterPro"/>
</dbReference>
<keyword evidence="4 7" id="KW-0694">RNA-binding</keyword>
<dbReference type="InterPro" id="IPR051974">
    <property type="entry name" value="PUF60_regulator"/>
</dbReference>
<dbReference type="SMART" id="SM00361">
    <property type="entry name" value="RRM_1"/>
    <property type="match status" value="2"/>
</dbReference>
<gene>
    <name evidence="10" type="ORF">NLS_LOCUS1475</name>
</gene>
<evidence type="ECO:0000256" key="3">
    <source>
        <dbReference type="ARBA" id="ARBA00022664"/>
    </source>
</evidence>
<dbReference type="InterPro" id="IPR000504">
    <property type="entry name" value="RRM_dom"/>
</dbReference>
<proteinExistence type="inferred from homology"/>
<evidence type="ECO:0000256" key="7">
    <source>
        <dbReference type="PROSITE-ProRule" id="PRU00176"/>
    </source>
</evidence>
<organism evidence="10 11">
    <name type="scientific">Litomosoides sigmodontis</name>
    <name type="common">Filarial nematode worm</name>
    <dbReference type="NCBI Taxonomy" id="42156"/>
    <lineage>
        <taxon>Eukaryota</taxon>
        <taxon>Metazoa</taxon>
        <taxon>Ecdysozoa</taxon>
        <taxon>Nematoda</taxon>
        <taxon>Chromadorea</taxon>
        <taxon>Rhabditida</taxon>
        <taxon>Spirurina</taxon>
        <taxon>Spiruromorpha</taxon>
        <taxon>Filarioidea</taxon>
        <taxon>Onchocercidae</taxon>
        <taxon>Litomosoides</taxon>
    </lineage>
</organism>
<evidence type="ECO:0000313" key="10">
    <source>
        <dbReference type="EMBL" id="VDK71562.1"/>
    </source>
</evidence>
<feature type="domain" description="RRM" evidence="9">
    <location>
        <begin position="266"/>
        <end position="347"/>
    </location>
</feature>
<keyword evidence="11" id="KW-1185">Reference proteome</keyword>
<dbReference type="OMA" id="EASKMNQ"/>
<name>A0A3P6S6V9_LITSI</name>
<accession>A0A3P6S6V9</accession>
<evidence type="ECO:0000256" key="4">
    <source>
        <dbReference type="ARBA" id="ARBA00022884"/>
    </source>
</evidence>
<feature type="region of interest" description="Disordered" evidence="8">
    <location>
        <begin position="459"/>
        <end position="490"/>
    </location>
</feature>
<dbReference type="NCBIfam" id="TIGR01645">
    <property type="entry name" value="half-pint"/>
    <property type="match status" value="1"/>
</dbReference>
<keyword evidence="3" id="KW-0507">mRNA processing</keyword>
<dbReference type="AlphaFoldDB" id="A0A3P6S6V9"/>
<dbReference type="PANTHER" id="PTHR47330">
    <property type="entry name" value="POLY(U)-BINDING-SPLICING FACTOR PUF60-B-RELATED"/>
    <property type="match status" value="1"/>
</dbReference>
<sequence length="805" mass="85469">MDESEQQPSSDANVSVSETQGKTESNGTSSAPHVAAVPVTTYMPSEALVPMPVLPQSGAIIVGPGAKKEAQLLGLGLVKLRSKQKDWLADAKKYAKEQSIKQVLLRQTLAHQQNDKLLLLHIQILFIRENLTLEVWKFQGVWLWASDFGLQQKVAMYAQALSLMARVYIGSISFEVREEMIKNAFGVFGPIKSINMSWDAVTGHHKGFAFLEYEIPEAALLAQESMNGVLMGGRNLKVNVLVGRPSNMPQAQPIIEMVMQEAKAYHRVYVASVHPDLSESDLKSVFEAFGEVTKCQLARATGPNAGSGHRGFGYLEFSNAQSANEAIAGMNMFDLGGQYLRVGKCITPPDALTYIVPTSAVNLPTAAAVAAAEVTAKIQAEEMTAKKSPVHTTSTSPLSGGIAVRQGSPQPYSIQTTPPVGVATVPPVGVATVPLVGLATVSPVTGGKPYSSAIVSPMPPPSTVVSTQNSTPPPPVATPPLPQGPPPGSRRGFGGFAAQTPPVQVVNISPPQVITSVPAPACTIPVPPPPVPSIPPPPAALSSAQSLISRINIGTAANSSVEPATFAPLPANIAPVDRKVVTSADGITDQLAIGHASTSGSGSMALVVSDSSIPGRRDLQKVGGANKEKGSKADDKSHKKKKRKPVSTVPKGPQLNTPQALEAASRAGELNDQMIAQNANSDDVSLAAQEGLEIRGNDARHLLMHKLMRTNRSAVIVLKNMVTIEECDDELEGEIRDECNKYGKVQEVIIAQDPASGSVKIFVRFDNPQEADTARQALDKRYFAGREISAQNYDQILFDHNDYSG</sequence>
<dbReference type="OrthoDB" id="20943at2759"/>
<dbReference type="PROSITE" id="PS50102">
    <property type="entry name" value="RRM"/>
    <property type="match status" value="3"/>
</dbReference>
<protein>
    <recommendedName>
        <fullName evidence="9">RRM domain-containing protein</fullName>
    </recommendedName>
</protein>
<dbReference type="GO" id="GO:0071013">
    <property type="term" value="C:catalytic step 2 spliceosome"/>
    <property type="evidence" value="ECO:0007669"/>
    <property type="project" value="TreeGrafter"/>
</dbReference>
<dbReference type="FunFam" id="3.30.70.330:FF:000382">
    <property type="entry name" value="G-patch domain-containing protein"/>
    <property type="match status" value="1"/>
</dbReference>
<dbReference type="Pfam" id="PF00076">
    <property type="entry name" value="RRM_1"/>
    <property type="match status" value="3"/>
</dbReference>
<dbReference type="STRING" id="42156.A0A3P6S6V9"/>
<feature type="compositionally biased region" description="Basic and acidic residues" evidence="8">
    <location>
        <begin position="615"/>
        <end position="637"/>
    </location>
</feature>
<dbReference type="InterPro" id="IPR003954">
    <property type="entry name" value="RRM_euk-type"/>
</dbReference>
<feature type="domain" description="RRM" evidence="9">
    <location>
        <begin position="165"/>
        <end position="243"/>
    </location>
</feature>
<dbReference type="FunFam" id="3.30.70.330:FF:000136">
    <property type="entry name" value="poly(U)-binding-splicing factor PUF60 isoform X1"/>
    <property type="match status" value="1"/>
</dbReference>
<dbReference type="Proteomes" id="UP000277928">
    <property type="component" value="Unassembled WGS sequence"/>
</dbReference>
<evidence type="ECO:0000256" key="2">
    <source>
        <dbReference type="ARBA" id="ARBA00005987"/>
    </source>
</evidence>
<keyword evidence="5" id="KW-0508">mRNA splicing</keyword>
<feature type="domain" description="RRM" evidence="9">
    <location>
        <begin position="714"/>
        <end position="795"/>
    </location>
</feature>
<feature type="region of interest" description="Disordered" evidence="8">
    <location>
        <begin position="1"/>
        <end position="32"/>
    </location>
</feature>
<feature type="compositionally biased region" description="Polar residues" evidence="8">
    <location>
        <begin position="1"/>
        <end position="31"/>
    </location>
</feature>
<evidence type="ECO:0000256" key="8">
    <source>
        <dbReference type="SAM" id="MobiDB-lite"/>
    </source>
</evidence>
<dbReference type="SMART" id="SM00360">
    <property type="entry name" value="RRM"/>
    <property type="match status" value="3"/>
</dbReference>
<dbReference type="CDD" id="cd12370">
    <property type="entry name" value="RRM1_PUF60"/>
    <property type="match status" value="1"/>
</dbReference>
<dbReference type="InterPro" id="IPR034211">
    <property type="entry name" value="PUF60_RRM2"/>
</dbReference>
<dbReference type="InterPro" id="IPR034209">
    <property type="entry name" value="PUF60_RRM1"/>
</dbReference>
<dbReference type="CDD" id="cd12371">
    <property type="entry name" value="RRM2_PUF60"/>
    <property type="match status" value="1"/>
</dbReference>
<dbReference type="GO" id="GO:0000380">
    <property type="term" value="P:alternative mRNA splicing, via spliceosome"/>
    <property type="evidence" value="ECO:0007669"/>
    <property type="project" value="TreeGrafter"/>
</dbReference>
<dbReference type="Gene3D" id="3.30.70.330">
    <property type="match status" value="3"/>
</dbReference>
<dbReference type="GO" id="GO:0003723">
    <property type="term" value="F:RNA binding"/>
    <property type="evidence" value="ECO:0007669"/>
    <property type="project" value="UniProtKB-UniRule"/>
</dbReference>
<dbReference type="PANTHER" id="PTHR47330:SF1">
    <property type="entry name" value="POLY(U)-BINDING-SPLICING FACTOR PUF60"/>
    <property type="match status" value="1"/>
</dbReference>
<evidence type="ECO:0000256" key="1">
    <source>
        <dbReference type="ARBA" id="ARBA00004123"/>
    </source>
</evidence>
<evidence type="ECO:0000313" key="11">
    <source>
        <dbReference type="Proteomes" id="UP000277928"/>
    </source>
</evidence>
<keyword evidence="6" id="KW-0539">Nucleus</keyword>
<evidence type="ECO:0000256" key="6">
    <source>
        <dbReference type="ARBA" id="ARBA00023242"/>
    </source>
</evidence>
<evidence type="ECO:0000259" key="9">
    <source>
        <dbReference type="PROSITE" id="PS50102"/>
    </source>
</evidence>
<dbReference type="InterPro" id="IPR006532">
    <property type="entry name" value="PUF60-like"/>
</dbReference>
<evidence type="ECO:0000256" key="5">
    <source>
        <dbReference type="ARBA" id="ARBA00023187"/>
    </source>
</evidence>
<dbReference type="EMBL" id="UYRX01000052">
    <property type="protein sequence ID" value="VDK71562.1"/>
    <property type="molecule type" value="Genomic_DNA"/>
</dbReference>
<comment type="similarity">
    <text evidence="2">Belongs to the RRM half pint family.</text>
</comment>
<feature type="compositionally biased region" description="Pro residues" evidence="8">
    <location>
        <begin position="471"/>
        <end position="488"/>
    </location>
</feature>